<dbReference type="AlphaFoldDB" id="A0AB34IGX6"/>
<keyword evidence="8" id="KW-1185">Reference proteome</keyword>
<feature type="domain" description="W2" evidence="6">
    <location>
        <begin position="716"/>
        <end position="882"/>
    </location>
</feature>
<feature type="compositionally biased region" description="Basic and acidic residues" evidence="4">
    <location>
        <begin position="645"/>
        <end position="665"/>
    </location>
</feature>
<evidence type="ECO:0000259" key="5">
    <source>
        <dbReference type="PROSITE" id="PS50893"/>
    </source>
</evidence>
<comment type="caution">
    <text evidence="7">The sequence shown here is derived from an EMBL/GenBank/DDBJ whole genome shotgun (WGS) entry which is preliminary data.</text>
</comment>
<evidence type="ECO:0008006" key="9">
    <source>
        <dbReference type="Google" id="ProtNLM"/>
    </source>
</evidence>
<dbReference type="FunFam" id="3.40.50.300:FF:001197">
    <property type="entry name" value="Putative ATP-binding cassette family ATPase"/>
    <property type="match status" value="1"/>
</dbReference>
<feature type="region of interest" description="Disordered" evidence="4">
    <location>
        <begin position="633"/>
        <end position="668"/>
    </location>
</feature>
<evidence type="ECO:0000313" key="7">
    <source>
        <dbReference type="EMBL" id="KAL1498771.1"/>
    </source>
</evidence>
<keyword evidence="2" id="KW-0547">Nucleotide-binding</keyword>
<dbReference type="GO" id="GO:0005524">
    <property type="term" value="F:ATP binding"/>
    <property type="evidence" value="ECO:0007669"/>
    <property type="project" value="UniProtKB-KW"/>
</dbReference>
<sequence length="883" mass="97141">MEGSDDVYVHKFSISMGGKTLFNDCKLALMHGRRYGLIGPNGCGKSTLMTALGYGTNEDIKAGTPPNMDILLVEQEVEASDEITALEMVLSADTKRTALLKEQAELEKQLEEGGVKYIKKAKLTPIDGGEFKKDTRVRFEGRECTVLEEIDEDGDITIQDVFDEDGALAARLRDVYDELADIGADSAETRASTILTGLQFLEEQKSWPTSSFSGGWRMRISLARALFRKPRLLLLDEPTNHLDLHAVIWLEGYLQKWKHTIVVVSHDRDFLTTVCTDILHCWQKKLVHYAGNYEVFEKVHSSRLEEYKKEFERQQKRLKELRKTGKVGKELDKKDIQTVLGRTGKESRKEMKDFGGAGGSDDEDVALLDEIKHLNMRIHFAVGGEIAMPMLAVDKVSFGYPNQPILFKNVDFGLNMDSRVALVGANGTGKSTLLKLMLQELDPTEGEVRQSRMCRIGVYNQHSCDQLAKDVRLAKGEKLTPVTYLMHKFHDYNYQQVRDMLGRFGLEGHHHEQEIATLSGGQKSRVVFVELGMQRSHLLLLDEPTNHLDLETVDCLVTALRNFKGGVMVITHNMSLINAVCREIWVIEGGEVNVFHGEFEEYRDELAEKLAAVVDEDPEEKRLAKEKAEAQAAKAAAAASSGDGAAKEGPKNKAQRDKERAEARKAAQAKAAAAAAEKAAAEEAARAAKAAEEAAAAAARKAAEDARLKFESDLAKAAISGSALPLDEAMAQLVAEAEGEEAVCGGLLVLAQLHKVPSLLGALVRAVVESGKQLGGGGAEAEGEARLLLGWVRPLGWLVRHCSNLRVGQRALLDAVEACADGRPQLLLQAAPLLKGFWEAELLEEAELLAWADDPSAEGELRRFAAPVVEWLRSVPADEPEIP</sequence>
<organism evidence="7 8">
    <name type="scientific">Prymnesium parvum</name>
    <name type="common">Toxic golden alga</name>
    <dbReference type="NCBI Taxonomy" id="97485"/>
    <lineage>
        <taxon>Eukaryota</taxon>
        <taxon>Haptista</taxon>
        <taxon>Haptophyta</taxon>
        <taxon>Prymnesiophyceae</taxon>
        <taxon>Prymnesiales</taxon>
        <taxon>Prymnesiaceae</taxon>
        <taxon>Prymnesium</taxon>
    </lineage>
</organism>
<dbReference type="InterPro" id="IPR017871">
    <property type="entry name" value="ABC_transporter-like_CS"/>
</dbReference>
<dbReference type="InterPro" id="IPR003593">
    <property type="entry name" value="AAA+_ATPase"/>
</dbReference>
<dbReference type="GO" id="GO:0016887">
    <property type="term" value="F:ATP hydrolysis activity"/>
    <property type="evidence" value="ECO:0007669"/>
    <property type="project" value="InterPro"/>
</dbReference>
<dbReference type="SMART" id="SM00382">
    <property type="entry name" value="AAA"/>
    <property type="match status" value="2"/>
</dbReference>
<dbReference type="Gene3D" id="1.25.40.180">
    <property type="match status" value="1"/>
</dbReference>
<dbReference type="Proteomes" id="UP001515480">
    <property type="component" value="Unassembled WGS sequence"/>
</dbReference>
<name>A0AB34IGX6_PRYPA</name>
<keyword evidence="3" id="KW-0067">ATP-binding</keyword>
<dbReference type="PANTHER" id="PTHR19211">
    <property type="entry name" value="ATP-BINDING TRANSPORT PROTEIN-RELATED"/>
    <property type="match status" value="1"/>
</dbReference>
<dbReference type="PANTHER" id="PTHR19211:SF14">
    <property type="entry name" value="ATP-BINDING CASSETTE SUB-FAMILY F MEMBER 1"/>
    <property type="match status" value="1"/>
</dbReference>
<dbReference type="PROSITE" id="PS00211">
    <property type="entry name" value="ABC_TRANSPORTER_1"/>
    <property type="match status" value="1"/>
</dbReference>
<dbReference type="Pfam" id="PF02020">
    <property type="entry name" value="W2"/>
    <property type="match status" value="1"/>
</dbReference>
<evidence type="ECO:0000256" key="1">
    <source>
        <dbReference type="ARBA" id="ARBA00022737"/>
    </source>
</evidence>
<dbReference type="InterPro" id="IPR003307">
    <property type="entry name" value="W2_domain"/>
</dbReference>
<dbReference type="EMBL" id="JBGBPQ010000027">
    <property type="protein sequence ID" value="KAL1498771.1"/>
    <property type="molecule type" value="Genomic_DNA"/>
</dbReference>
<evidence type="ECO:0000313" key="8">
    <source>
        <dbReference type="Proteomes" id="UP001515480"/>
    </source>
</evidence>
<dbReference type="InterPro" id="IPR050611">
    <property type="entry name" value="ABCF"/>
</dbReference>
<proteinExistence type="predicted"/>
<dbReference type="CDD" id="cd03221">
    <property type="entry name" value="ABCF_EF-3"/>
    <property type="match status" value="2"/>
</dbReference>
<reference evidence="7 8" key="1">
    <citation type="journal article" date="2024" name="Science">
        <title>Giant polyketide synthase enzymes in the biosynthesis of giant marine polyether toxins.</title>
        <authorList>
            <person name="Fallon T.R."/>
            <person name="Shende V.V."/>
            <person name="Wierzbicki I.H."/>
            <person name="Pendleton A.L."/>
            <person name="Watervoot N.F."/>
            <person name="Auber R.P."/>
            <person name="Gonzalez D.J."/>
            <person name="Wisecaver J.H."/>
            <person name="Moore B.S."/>
        </authorList>
    </citation>
    <scope>NUCLEOTIDE SEQUENCE [LARGE SCALE GENOMIC DNA]</scope>
    <source>
        <strain evidence="7 8">12B1</strain>
    </source>
</reference>
<dbReference type="InterPro" id="IPR027417">
    <property type="entry name" value="P-loop_NTPase"/>
</dbReference>
<feature type="domain" description="ABC transporter" evidence="5">
    <location>
        <begin position="7"/>
        <end position="308"/>
    </location>
</feature>
<keyword evidence="1" id="KW-0677">Repeat</keyword>
<dbReference type="PROSITE" id="PS51363">
    <property type="entry name" value="W2"/>
    <property type="match status" value="1"/>
</dbReference>
<accession>A0AB34IGX6</accession>
<dbReference type="FunFam" id="3.40.50.300:FF:001092">
    <property type="entry name" value="ATP-binding cassette sub-family F member 2"/>
    <property type="match status" value="1"/>
</dbReference>
<dbReference type="InterPro" id="IPR003439">
    <property type="entry name" value="ABC_transporter-like_ATP-bd"/>
</dbReference>
<gene>
    <name evidence="7" type="ORF">AB1Y20_014080</name>
</gene>
<feature type="compositionally biased region" description="Low complexity" evidence="4">
    <location>
        <begin position="633"/>
        <end position="644"/>
    </location>
</feature>
<evidence type="ECO:0000256" key="2">
    <source>
        <dbReference type="ARBA" id="ARBA00022741"/>
    </source>
</evidence>
<evidence type="ECO:0000256" key="3">
    <source>
        <dbReference type="ARBA" id="ARBA00022840"/>
    </source>
</evidence>
<evidence type="ECO:0000259" key="6">
    <source>
        <dbReference type="PROSITE" id="PS51363"/>
    </source>
</evidence>
<evidence type="ECO:0000256" key="4">
    <source>
        <dbReference type="SAM" id="MobiDB-lite"/>
    </source>
</evidence>
<dbReference type="PROSITE" id="PS50893">
    <property type="entry name" value="ABC_TRANSPORTER_2"/>
    <property type="match status" value="2"/>
</dbReference>
<dbReference type="Gene3D" id="3.40.50.300">
    <property type="entry name" value="P-loop containing nucleotide triphosphate hydrolases"/>
    <property type="match status" value="2"/>
</dbReference>
<feature type="domain" description="ABC transporter" evidence="5">
    <location>
        <begin position="391"/>
        <end position="614"/>
    </location>
</feature>
<dbReference type="SUPFAM" id="SSF52540">
    <property type="entry name" value="P-loop containing nucleoside triphosphate hydrolases"/>
    <property type="match status" value="2"/>
</dbReference>
<dbReference type="Pfam" id="PF00005">
    <property type="entry name" value="ABC_tran"/>
    <property type="match status" value="2"/>
</dbReference>
<protein>
    <recommendedName>
        <fullName evidence="9">ATP-dependent transporter ycf16</fullName>
    </recommendedName>
</protein>